<evidence type="ECO:0000313" key="5">
    <source>
        <dbReference type="Proteomes" id="UP000053091"/>
    </source>
</evidence>
<reference evidence="3" key="1">
    <citation type="journal article" date="2015" name="Genome Announc.">
        <title>Draft Genome Sequence of Bacteroidales Strain TBC1, a Novel Isolate from a Methanogenic Wastewater Treatment System.</title>
        <authorList>
            <person name="Tourlousse D.M."/>
            <person name="Matsuura N."/>
            <person name="Sun L."/>
            <person name="Toyonaga M."/>
            <person name="Kuroda K."/>
            <person name="Ohashi A."/>
            <person name="Cruz R."/>
            <person name="Yamaguchi T."/>
            <person name="Sekiguchi Y."/>
        </authorList>
    </citation>
    <scope>NUCLEOTIDE SEQUENCE [LARGE SCALE GENOMIC DNA]</scope>
    <source>
        <strain evidence="3">TBC1</strain>
    </source>
</reference>
<accession>A0A0S7BXE0</accession>
<sequence length="481" mass="56648">MVLHPEWATRHKRKGTELRLLNGHYYLYEVSSKWNPEKKRPQKITGKLLGKITEEDGFVMSDKDRLRTKEPMISHLSVKEYGVTHFITEILEQYPKLLQKHFPLHWQTIMALAYGRILHQAPLKNMAFHFQHSFLSELYTDTTLSAKELGWVLRELGNSRSDIVAFFREFSKANDCILFDGTDINSCSEKIGINKNGKSKKGTYDKLINLMFVFSVGQQLPIYYRITPGNIKDVKSFKLCLKESGVKDAVIIADKGFYSENNVNQLYGEGLKFIIPLKRDSLRIDYSKIKQTDKQIFDNYFKFEDRFIWHYTIQSGQFNTVVYLDPELKTREERDFLDRIETCPKKFTIEKFHQKQHTFGTISLLNNLEKTPKEIYEDYKSRDQIELMIDTLKNVVEADRSYMQDEQALEGWMFINYISLHWYYKLFHLLIKNNLNKVYSPADFLKILTEVRKVKINESWHNAEITRKTADLIGKIGVHIT</sequence>
<evidence type="ECO:0000313" key="2">
    <source>
        <dbReference type="EMBL" id="GAP42053.1"/>
    </source>
</evidence>
<dbReference type="SUPFAM" id="SSF53098">
    <property type="entry name" value="Ribonuclease H-like"/>
    <property type="match status" value="1"/>
</dbReference>
<feature type="domain" description="Transposase IS4-like" evidence="1">
    <location>
        <begin position="175"/>
        <end position="420"/>
    </location>
</feature>
<dbReference type="EMBL" id="DF968182">
    <property type="protein sequence ID" value="GAP42053.1"/>
    <property type="molecule type" value="Genomic_DNA"/>
</dbReference>
<dbReference type="GO" id="GO:0003677">
    <property type="term" value="F:DNA binding"/>
    <property type="evidence" value="ECO:0007669"/>
    <property type="project" value="InterPro"/>
</dbReference>
<keyword evidence="5" id="KW-1185">Reference proteome</keyword>
<organism evidence="3">
    <name type="scientific">Lentimicrobium saccharophilum</name>
    <dbReference type="NCBI Taxonomy" id="1678841"/>
    <lineage>
        <taxon>Bacteria</taxon>
        <taxon>Pseudomonadati</taxon>
        <taxon>Bacteroidota</taxon>
        <taxon>Bacteroidia</taxon>
        <taxon>Bacteroidales</taxon>
        <taxon>Lentimicrobiaceae</taxon>
        <taxon>Lentimicrobium</taxon>
    </lineage>
</organism>
<dbReference type="Pfam" id="PF01609">
    <property type="entry name" value="DDE_Tnp_1"/>
    <property type="match status" value="1"/>
</dbReference>
<dbReference type="GO" id="GO:0004803">
    <property type="term" value="F:transposase activity"/>
    <property type="evidence" value="ECO:0007669"/>
    <property type="project" value="InterPro"/>
</dbReference>
<dbReference type="InterPro" id="IPR012337">
    <property type="entry name" value="RNaseH-like_sf"/>
</dbReference>
<dbReference type="PANTHER" id="PTHR34614:SF2">
    <property type="entry name" value="TRANSPOSASE IS4-LIKE DOMAIN-CONTAINING PROTEIN"/>
    <property type="match status" value="1"/>
</dbReference>
<dbReference type="AlphaFoldDB" id="A0A0S7BXE0"/>
<dbReference type="Proteomes" id="UP000053091">
    <property type="component" value="Unassembled WGS sequence"/>
</dbReference>
<gene>
    <name evidence="4" type="ORF">TBC1_111031</name>
    <name evidence="2" type="ORF">TBC1_11181</name>
    <name evidence="3" type="ORF">TBC1_11575</name>
</gene>
<protein>
    <submittedName>
        <fullName evidence="3">Protein containing transposase DDE domain</fullName>
    </submittedName>
</protein>
<dbReference type="OrthoDB" id="7327264at2"/>
<dbReference type="EMBL" id="DF968182">
    <property type="protein sequence ID" value="GAP42891.1"/>
    <property type="molecule type" value="Genomic_DNA"/>
</dbReference>
<dbReference type="STRING" id="1678841.TBC1_111031"/>
<dbReference type="PANTHER" id="PTHR34614">
    <property type="match status" value="1"/>
</dbReference>
<dbReference type="InterPro" id="IPR002559">
    <property type="entry name" value="Transposase_11"/>
</dbReference>
<evidence type="ECO:0000313" key="4">
    <source>
        <dbReference type="EMBL" id="GAP42891.1"/>
    </source>
</evidence>
<evidence type="ECO:0000313" key="3">
    <source>
        <dbReference type="EMBL" id="GAP42446.1"/>
    </source>
</evidence>
<proteinExistence type="predicted"/>
<name>A0A0S7BXE0_9BACT</name>
<dbReference type="GO" id="GO:0006313">
    <property type="term" value="P:DNA transposition"/>
    <property type="evidence" value="ECO:0007669"/>
    <property type="project" value="InterPro"/>
</dbReference>
<dbReference type="EMBL" id="DF968182">
    <property type="protein sequence ID" value="GAP42446.1"/>
    <property type="molecule type" value="Genomic_DNA"/>
</dbReference>
<dbReference type="RefSeq" id="WP_062037166.1">
    <property type="nucleotide sequence ID" value="NZ_DF968182.1"/>
</dbReference>
<evidence type="ECO:0000259" key="1">
    <source>
        <dbReference type="Pfam" id="PF01609"/>
    </source>
</evidence>